<sequence length="423" mass="46934">MLHRIPVRDLRLGMYISSVDCSWLDNPFWRSRFLLKTQADLERLRRSGIAMVTIDDDRGIGLAPPPAPALPNPFPAQAESPALVVERRANRPRRRRIDELERARETVERSKEAVQRMFNDARLGHAVQMTEVAPLVEEIAASIERDRSAIINVTRLKDKNEYTYLHSVAVCALMMNLARQLGLPEGEVQQAGVAGLLHDIGKMATPIEVLEKPGKLDAEERRIIEDHPSAGHRLLKDSPDVSAIALDVCLHHHERIDGRGYPEGLTEAELSVHARMGAICDVYDAITSHRPYKDPWTPAEALSKMLSWEGHFDRRLLTAFVASIGIFPTGGLVRLHSNRLGIVLTSEGERWTTPTVRVFHDVVAGAAVAVEDVATHNAEGGDPIIRGEQGETWFGDAWPRMLDDLMAGRAPHAPLARGVEQAA</sequence>
<dbReference type="SMART" id="SM00471">
    <property type="entry name" value="HDc"/>
    <property type="match status" value="1"/>
</dbReference>
<evidence type="ECO:0000259" key="1">
    <source>
        <dbReference type="PROSITE" id="PS51832"/>
    </source>
</evidence>
<protein>
    <submittedName>
        <fullName evidence="2">HD-GYP domain-containing protein</fullName>
    </submittedName>
</protein>
<dbReference type="Pfam" id="PF13487">
    <property type="entry name" value="HD_5"/>
    <property type="match status" value="1"/>
</dbReference>
<dbReference type="Pfam" id="PF11871">
    <property type="entry name" value="DUF3391"/>
    <property type="match status" value="1"/>
</dbReference>
<dbReference type="Gene3D" id="1.10.3210.10">
    <property type="entry name" value="Hypothetical protein af1432"/>
    <property type="match status" value="1"/>
</dbReference>
<reference evidence="2 3" key="1">
    <citation type="submission" date="2020-03" db="EMBL/GenBank/DDBJ databases">
        <authorList>
            <person name="Wang L."/>
            <person name="He N."/>
            <person name="Li Y."/>
            <person name="Fang Y."/>
            <person name="Zhang F."/>
        </authorList>
    </citation>
    <scope>NUCLEOTIDE SEQUENCE [LARGE SCALE GENOMIC DNA]</scope>
    <source>
        <strain evidence="2 3">36D10-4-7</strain>
    </source>
</reference>
<feature type="domain" description="HD-GYP" evidence="1">
    <location>
        <begin position="141"/>
        <end position="336"/>
    </location>
</feature>
<dbReference type="RefSeq" id="WP_168136101.1">
    <property type="nucleotide sequence ID" value="NZ_JAAVJH010000021.1"/>
</dbReference>
<dbReference type="PANTHER" id="PTHR43155">
    <property type="entry name" value="CYCLIC DI-GMP PHOSPHODIESTERASE PA4108-RELATED"/>
    <property type="match status" value="1"/>
</dbReference>
<name>A0ABX1CT74_9SPHN</name>
<dbReference type="NCBIfam" id="TIGR00277">
    <property type="entry name" value="HDIG"/>
    <property type="match status" value="1"/>
</dbReference>
<dbReference type="InterPro" id="IPR037522">
    <property type="entry name" value="HD_GYP_dom"/>
</dbReference>
<dbReference type="PANTHER" id="PTHR43155:SF2">
    <property type="entry name" value="CYCLIC DI-GMP PHOSPHODIESTERASE PA4108"/>
    <property type="match status" value="1"/>
</dbReference>
<gene>
    <name evidence="2" type="ORF">HBH26_18395</name>
</gene>
<evidence type="ECO:0000313" key="3">
    <source>
        <dbReference type="Proteomes" id="UP000732399"/>
    </source>
</evidence>
<comment type="caution">
    <text evidence="2">The sequence shown here is derived from an EMBL/GenBank/DDBJ whole genome shotgun (WGS) entry which is preliminary data.</text>
</comment>
<dbReference type="InterPro" id="IPR021812">
    <property type="entry name" value="DUF3391"/>
</dbReference>
<evidence type="ECO:0000313" key="2">
    <source>
        <dbReference type="EMBL" id="NJR80551.1"/>
    </source>
</evidence>
<dbReference type="PROSITE" id="PS51832">
    <property type="entry name" value="HD_GYP"/>
    <property type="match status" value="1"/>
</dbReference>
<dbReference type="SUPFAM" id="SSF109604">
    <property type="entry name" value="HD-domain/PDEase-like"/>
    <property type="match status" value="1"/>
</dbReference>
<organism evidence="2 3">
    <name type="scientific">Sphingomonas corticis</name>
    <dbReference type="NCBI Taxonomy" id="2722791"/>
    <lineage>
        <taxon>Bacteria</taxon>
        <taxon>Pseudomonadati</taxon>
        <taxon>Pseudomonadota</taxon>
        <taxon>Alphaproteobacteria</taxon>
        <taxon>Sphingomonadales</taxon>
        <taxon>Sphingomonadaceae</taxon>
        <taxon>Sphingomonas</taxon>
    </lineage>
</organism>
<keyword evidence="3" id="KW-1185">Reference proteome</keyword>
<dbReference type="InterPro" id="IPR006675">
    <property type="entry name" value="HDIG_dom"/>
</dbReference>
<dbReference type="Proteomes" id="UP000732399">
    <property type="component" value="Unassembled WGS sequence"/>
</dbReference>
<dbReference type="EMBL" id="JAAVJH010000021">
    <property type="protein sequence ID" value="NJR80551.1"/>
    <property type="molecule type" value="Genomic_DNA"/>
</dbReference>
<dbReference type="CDD" id="cd00077">
    <property type="entry name" value="HDc"/>
    <property type="match status" value="1"/>
</dbReference>
<accession>A0ABX1CT74</accession>
<proteinExistence type="predicted"/>
<dbReference type="InterPro" id="IPR003607">
    <property type="entry name" value="HD/PDEase_dom"/>
</dbReference>